<dbReference type="EMBL" id="MT631380">
    <property type="protein sequence ID" value="QNO49459.1"/>
    <property type="molecule type" value="Genomic_DNA"/>
</dbReference>
<dbReference type="Pfam" id="PF13358">
    <property type="entry name" value="DDE_3"/>
    <property type="match status" value="1"/>
</dbReference>
<dbReference type="InterPro" id="IPR038717">
    <property type="entry name" value="Tc1-like_DDE_dom"/>
</dbReference>
<name>A0A7G9YN75_9EURY</name>
<gene>
    <name evidence="2" type="ORF">OCBBGKCP_00016</name>
</gene>
<reference evidence="2" key="1">
    <citation type="submission" date="2020-06" db="EMBL/GenBank/DDBJ databases">
        <title>Unique genomic features of the anaerobic methanotrophic archaea.</title>
        <authorList>
            <person name="Chadwick G.L."/>
            <person name="Skennerton C.T."/>
            <person name="Laso-Perez R."/>
            <person name="Leu A.O."/>
            <person name="Speth D.R."/>
            <person name="Yu H."/>
            <person name="Morgan-Lang C."/>
            <person name="Hatzenpichler R."/>
            <person name="Goudeau D."/>
            <person name="Malmstrom R."/>
            <person name="Brazelton W.J."/>
            <person name="Woyke T."/>
            <person name="Hallam S.J."/>
            <person name="Tyson G.W."/>
            <person name="Wegener G."/>
            <person name="Boetius A."/>
            <person name="Orphan V."/>
        </authorList>
    </citation>
    <scope>NUCLEOTIDE SEQUENCE</scope>
</reference>
<dbReference type="AlphaFoldDB" id="A0A7G9YN75"/>
<proteinExistence type="predicted"/>
<accession>A0A7G9YN75</accession>
<evidence type="ECO:0000313" key="2">
    <source>
        <dbReference type="EMBL" id="QNO49459.1"/>
    </source>
</evidence>
<feature type="domain" description="Tc1-like transposase DDE" evidence="1">
    <location>
        <begin position="6"/>
        <end position="73"/>
    </location>
</feature>
<protein>
    <recommendedName>
        <fullName evidence="1">Tc1-like transposase DDE domain-containing protein</fullName>
    </recommendedName>
</protein>
<organism evidence="2">
    <name type="scientific">Candidatus Methanogaster sp. ANME-2c ERB4</name>
    <dbReference type="NCBI Taxonomy" id="2759911"/>
    <lineage>
        <taxon>Archaea</taxon>
        <taxon>Methanobacteriati</taxon>
        <taxon>Methanobacteriota</taxon>
        <taxon>Stenosarchaea group</taxon>
        <taxon>Methanomicrobia</taxon>
        <taxon>Methanosarcinales</taxon>
        <taxon>ANME-2 cluster</taxon>
        <taxon>Candidatus Methanogasteraceae</taxon>
        <taxon>Candidatus Methanogaster</taxon>
    </lineage>
</organism>
<evidence type="ECO:0000259" key="1">
    <source>
        <dbReference type="Pfam" id="PF13358"/>
    </source>
</evidence>
<sequence>MKYQDVENIRLAMDNLNTRKEKLFYEAGSVDEAERILNKIKIHYTPTHASWLNAVEIEINVLDIECTDRRIEDMGILVITKFSSMHA</sequence>